<name>A0AAU8JHX1_9CYAN</name>
<evidence type="ECO:0000313" key="1">
    <source>
        <dbReference type="EMBL" id="XCM38805.1"/>
    </source>
</evidence>
<reference evidence="1" key="1">
    <citation type="submission" date="2024-07" db="EMBL/GenBank/DDBJ databases">
        <authorList>
            <person name="Kim Y.J."/>
            <person name="Jeong J.Y."/>
        </authorList>
    </citation>
    <scope>NUCLEOTIDE SEQUENCE</scope>
    <source>
        <strain evidence="1">GIHE-MW2</strain>
    </source>
</reference>
<accession>A0AAU8JHX1</accession>
<organism evidence="1">
    <name type="scientific">Planktothricoides raciborskii GIHE-MW2</name>
    <dbReference type="NCBI Taxonomy" id="2792601"/>
    <lineage>
        <taxon>Bacteria</taxon>
        <taxon>Bacillati</taxon>
        <taxon>Cyanobacteriota</taxon>
        <taxon>Cyanophyceae</taxon>
        <taxon>Oscillatoriophycideae</taxon>
        <taxon>Oscillatoriales</taxon>
        <taxon>Oscillatoriaceae</taxon>
        <taxon>Planktothricoides</taxon>
    </lineage>
</organism>
<sequence>MVSNKLLELEDSIQTLSLEEKLWLLDKIVQQMRAITEDANLKLGGQDIKEDNAVKPIWEIAVEIGSQIPESEWEKVPRDLSKNFDLYQGFPGDK</sequence>
<protein>
    <submittedName>
        <fullName evidence="1">Uncharacterized protein</fullName>
    </submittedName>
</protein>
<proteinExistence type="predicted"/>
<dbReference type="EMBL" id="CP159837">
    <property type="protein sequence ID" value="XCM38805.1"/>
    <property type="molecule type" value="Genomic_DNA"/>
</dbReference>
<gene>
    <name evidence="1" type="ORF">ABWT76_001679</name>
</gene>
<dbReference type="RefSeq" id="WP_190876946.1">
    <property type="nucleotide sequence ID" value="NZ_CP159837.1"/>
</dbReference>
<dbReference type="AlphaFoldDB" id="A0AAU8JHX1"/>